<name>A0A1L7WE54_9HELO</name>
<feature type="compositionally biased region" description="Polar residues" evidence="1">
    <location>
        <begin position="1"/>
        <end position="18"/>
    </location>
</feature>
<accession>A0A1L7WE54</accession>
<feature type="compositionally biased region" description="Basic and acidic residues" evidence="1">
    <location>
        <begin position="47"/>
        <end position="56"/>
    </location>
</feature>
<dbReference type="Proteomes" id="UP000184330">
    <property type="component" value="Unassembled WGS sequence"/>
</dbReference>
<evidence type="ECO:0000313" key="2">
    <source>
        <dbReference type="EMBL" id="CZR51070.1"/>
    </source>
</evidence>
<evidence type="ECO:0000313" key="3">
    <source>
        <dbReference type="Proteomes" id="UP000184330"/>
    </source>
</evidence>
<keyword evidence="3" id="KW-1185">Reference proteome</keyword>
<proteinExistence type="predicted"/>
<feature type="compositionally biased region" description="Polar residues" evidence="1">
    <location>
        <begin position="57"/>
        <end position="66"/>
    </location>
</feature>
<feature type="compositionally biased region" description="Basic and acidic residues" evidence="1">
    <location>
        <begin position="70"/>
        <end position="82"/>
    </location>
</feature>
<evidence type="ECO:0000256" key="1">
    <source>
        <dbReference type="SAM" id="MobiDB-lite"/>
    </source>
</evidence>
<reference evidence="2 3" key="1">
    <citation type="submission" date="2016-03" db="EMBL/GenBank/DDBJ databases">
        <authorList>
            <person name="Ploux O."/>
        </authorList>
    </citation>
    <scope>NUCLEOTIDE SEQUENCE [LARGE SCALE GENOMIC DNA]</scope>
    <source>
        <strain evidence="2 3">UAMH 11012</strain>
    </source>
</reference>
<protein>
    <submittedName>
        <fullName evidence="2">Uncharacterized protein</fullName>
    </submittedName>
</protein>
<feature type="region of interest" description="Disordered" evidence="1">
    <location>
        <begin position="1"/>
        <end position="103"/>
    </location>
</feature>
<dbReference type="AlphaFoldDB" id="A0A1L7WE54"/>
<organism evidence="2 3">
    <name type="scientific">Phialocephala subalpina</name>
    <dbReference type="NCBI Taxonomy" id="576137"/>
    <lineage>
        <taxon>Eukaryota</taxon>
        <taxon>Fungi</taxon>
        <taxon>Dikarya</taxon>
        <taxon>Ascomycota</taxon>
        <taxon>Pezizomycotina</taxon>
        <taxon>Leotiomycetes</taxon>
        <taxon>Helotiales</taxon>
        <taxon>Mollisiaceae</taxon>
        <taxon>Phialocephala</taxon>
        <taxon>Phialocephala fortinii species complex</taxon>
    </lineage>
</organism>
<gene>
    <name evidence="2" type="ORF">PAC_00945</name>
</gene>
<sequence length="205" mass="23063">MAPSIYTTNEPPMQSPSRKQAPPPTSAAMNLPPMASPSSLIIHSRRSLYDDAHHESTLGTRLSETYQKQEQQEKEQEEKKTGPELFAHRPPTARPPQVTVNGSSVQLPQDETWENVHAPSTTDKNKSGNQNTPYFNLPIHFPNEVQDKAILRTSSDSHEVYCSQFPYLLQSRKTTSHGTRIPNKLFKSTRKSEQAITNIALEGRM</sequence>
<dbReference type="EMBL" id="FJOG01000001">
    <property type="protein sequence ID" value="CZR51070.1"/>
    <property type="molecule type" value="Genomic_DNA"/>
</dbReference>